<sequence length="280" mass="29304">MVASSLPLPRLAARTIDSIPIFTDDALYDASSVRIAFTGRAGGASEGDYASLNLGTHVGDDRDVVLGNRRALLCAFGESDMPLVVPNQVHGTDLVDIEASDPEALRGIQDAADAGADGLVVSCPRVAALLCFADCVPVIIVSPTGRMAVVHAGWRGAVARIASSACKRLAALDARELGYDAPASSEFNAYIGPHICASCFETGPDVAQRFASEIGPGCVPDARHVDLEEALILDFESAGLSRERIASAHACTKCEPDKFFSYRASGGVCGRHGALAFRSR</sequence>
<evidence type="ECO:0000256" key="10">
    <source>
        <dbReference type="ARBA" id="ARBA00049893"/>
    </source>
</evidence>
<comment type="function">
    <text evidence="2">Purine nucleoside enzyme that catalyzes the phosphorolysis of adenosine and inosine nucleosides, yielding D-ribose 1-phosphate and the respective free bases, adenine and hypoxanthine. Also catalyzes the phosphorolysis of S-methyl-5'-thioadenosine into adenine and S-methyl-5-thio-alpha-D-ribose 1-phosphate. Also has adenosine deaminase activity.</text>
</comment>
<evidence type="ECO:0000256" key="8">
    <source>
        <dbReference type="ARBA" id="ARBA00047989"/>
    </source>
</evidence>
<reference evidence="11 12" key="1">
    <citation type="submission" date="2019-09" db="EMBL/GenBank/DDBJ databases">
        <title>Whole genome shotgun sequencing (WGS) of Ellagibacter isourolithinifaciens DSM 104140(T) and Adlercreutzia muris DSM 29508(T).</title>
        <authorList>
            <person name="Stoll D.A."/>
            <person name="Danylec N."/>
            <person name="Huch M."/>
        </authorList>
    </citation>
    <scope>NUCLEOTIDE SEQUENCE [LARGE SCALE GENOMIC DNA]</scope>
    <source>
        <strain evidence="11 12">DSM 104140</strain>
    </source>
</reference>
<comment type="caution">
    <text evidence="11">The sequence shown here is derived from an EMBL/GenBank/DDBJ whole genome shotgun (WGS) entry which is preliminary data.</text>
</comment>
<protein>
    <submittedName>
        <fullName evidence="11">Laccase domain-containing protein</fullName>
    </submittedName>
</protein>
<evidence type="ECO:0000256" key="4">
    <source>
        <dbReference type="ARBA" id="ARBA00022679"/>
    </source>
</evidence>
<organism evidence="11 12">
    <name type="scientific">Ellagibacter isourolithinifaciens</name>
    <dbReference type="NCBI Taxonomy" id="2137581"/>
    <lineage>
        <taxon>Bacteria</taxon>
        <taxon>Bacillati</taxon>
        <taxon>Actinomycetota</taxon>
        <taxon>Coriobacteriia</taxon>
        <taxon>Eggerthellales</taxon>
        <taxon>Eggerthellaceae</taxon>
        <taxon>Ellagibacter</taxon>
    </lineage>
</organism>
<keyword evidence="5" id="KW-0479">Metal-binding</keyword>
<evidence type="ECO:0000313" key="11">
    <source>
        <dbReference type="EMBL" id="KAB1637421.1"/>
    </source>
</evidence>
<dbReference type="GO" id="GO:0005507">
    <property type="term" value="F:copper ion binding"/>
    <property type="evidence" value="ECO:0007669"/>
    <property type="project" value="TreeGrafter"/>
</dbReference>
<evidence type="ECO:0000256" key="5">
    <source>
        <dbReference type="ARBA" id="ARBA00022723"/>
    </source>
</evidence>
<dbReference type="Proteomes" id="UP000468668">
    <property type="component" value="Unassembled WGS sequence"/>
</dbReference>
<comment type="catalytic activity">
    <reaction evidence="10">
        <text>S-methyl-5'-thioadenosine + phosphate = 5-(methylsulfanyl)-alpha-D-ribose 1-phosphate + adenine</text>
        <dbReference type="Rhea" id="RHEA:11852"/>
        <dbReference type="ChEBI" id="CHEBI:16708"/>
        <dbReference type="ChEBI" id="CHEBI:17509"/>
        <dbReference type="ChEBI" id="CHEBI:43474"/>
        <dbReference type="ChEBI" id="CHEBI:58533"/>
        <dbReference type="EC" id="2.4.2.28"/>
    </reaction>
    <physiologicalReaction direction="left-to-right" evidence="10">
        <dbReference type="Rhea" id="RHEA:11853"/>
    </physiologicalReaction>
</comment>
<dbReference type="GO" id="GO:0016787">
    <property type="term" value="F:hydrolase activity"/>
    <property type="evidence" value="ECO:0007669"/>
    <property type="project" value="UniProtKB-KW"/>
</dbReference>
<evidence type="ECO:0000256" key="9">
    <source>
        <dbReference type="ARBA" id="ARBA00048968"/>
    </source>
</evidence>
<keyword evidence="4" id="KW-0808">Transferase</keyword>
<dbReference type="PANTHER" id="PTHR30616">
    <property type="entry name" value="UNCHARACTERIZED PROTEIN YFIH"/>
    <property type="match status" value="1"/>
</dbReference>
<comment type="catalytic activity">
    <reaction evidence="1">
        <text>inosine + phosphate = alpha-D-ribose 1-phosphate + hypoxanthine</text>
        <dbReference type="Rhea" id="RHEA:27646"/>
        <dbReference type="ChEBI" id="CHEBI:17368"/>
        <dbReference type="ChEBI" id="CHEBI:17596"/>
        <dbReference type="ChEBI" id="CHEBI:43474"/>
        <dbReference type="ChEBI" id="CHEBI:57720"/>
        <dbReference type="EC" id="2.4.2.1"/>
    </reaction>
    <physiologicalReaction direction="left-to-right" evidence="1">
        <dbReference type="Rhea" id="RHEA:27647"/>
    </physiologicalReaction>
</comment>
<dbReference type="PANTHER" id="PTHR30616:SF2">
    <property type="entry name" value="PURINE NUCLEOSIDE PHOSPHORYLASE LACC1"/>
    <property type="match status" value="1"/>
</dbReference>
<gene>
    <name evidence="11" type="ORF">F8C90_09060</name>
</gene>
<dbReference type="CDD" id="cd16833">
    <property type="entry name" value="YfiH"/>
    <property type="match status" value="1"/>
</dbReference>
<proteinExistence type="inferred from homology"/>
<evidence type="ECO:0000256" key="7">
    <source>
        <dbReference type="ARBA" id="ARBA00022833"/>
    </source>
</evidence>
<dbReference type="EMBL" id="WAJR01000028">
    <property type="protein sequence ID" value="KAB1637421.1"/>
    <property type="molecule type" value="Genomic_DNA"/>
</dbReference>
<name>A0A6N6NM66_9ACTN</name>
<dbReference type="AlphaFoldDB" id="A0A6N6NM66"/>
<dbReference type="RefSeq" id="WP_158050200.1">
    <property type="nucleotide sequence ID" value="NZ_WAJR01000028.1"/>
</dbReference>
<dbReference type="GeneID" id="98658558"/>
<keyword evidence="7" id="KW-0862">Zinc</keyword>
<comment type="catalytic activity">
    <reaction evidence="8">
        <text>adenosine + H2O + H(+) = inosine + NH4(+)</text>
        <dbReference type="Rhea" id="RHEA:24408"/>
        <dbReference type="ChEBI" id="CHEBI:15377"/>
        <dbReference type="ChEBI" id="CHEBI:15378"/>
        <dbReference type="ChEBI" id="CHEBI:16335"/>
        <dbReference type="ChEBI" id="CHEBI:17596"/>
        <dbReference type="ChEBI" id="CHEBI:28938"/>
        <dbReference type="EC" id="3.5.4.4"/>
    </reaction>
    <physiologicalReaction direction="left-to-right" evidence="8">
        <dbReference type="Rhea" id="RHEA:24409"/>
    </physiologicalReaction>
</comment>
<evidence type="ECO:0000256" key="1">
    <source>
        <dbReference type="ARBA" id="ARBA00000553"/>
    </source>
</evidence>
<keyword evidence="12" id="KW-1185">Reference proteome</keyword>
<dbReference type="InterPro" id="IPR003730">
    <property type="entry name" value="Cu_polyphenol_OxRdtase"/>
</dbReference>
<dbReference type="InterPro" id="IPR011324">
    <property type="entry name" value="Cytotoxic_necrot_fac-like_cat"/>
</dbReference>
<dbReference type="Gene3D" id="3.60.140.10">
    <property type="entry name" value="CNF1/YfiH-like putative cysteine hydrolases"/>
    <property type="match status" value="1"/>
</dbReference>
<dbReference type="Pfam" id="PF02578">
    <property type="entry name" value="Cu-oxidase_4"/>
    <property type="match status" value="1"/>
</dbReference>
<keyword evidence="6" id="KW-0378">Hydrolase</keyword>
<evidence type="ECO:0000256" key="2">
    <source>
        <dbReference type="ARBA" id="ARBA00003215"/>
    </source>
</evidence>
<dbReference type="GO" id="GO:0017061">
    <property type="term" value="F:S-methyl-5-thioadenosine phosphorylase activity"/>
    <property type="evidence" value="ECO:0007669"/>
    <property type="project" value="UniProtKB-EC"/>
</dbReference>
<dbReference type="SUPFAM" id="SSF64438">
    <property type="entry name" value="CNF1/YfiH-like putative cysteine hydrolases"/>
    <property type="match status" value="1"/>
</dbReference>
<accession>A0A6N6NM66</accession>
<comment type="catalytic activity">
    <reaction evidence="9">
        <text>adenosine + phosphate = alpha-D-ribose 1-phosphate + adenine</text>
        <dbReference type="Rhea" id="RHEA:27642"/>
        <dbReference type="ChEBI" id="CHEBI:16335"/>
        <dbReference type="ChEBI" id="CHEBI:16708"/>
        <dbReference type="ChEBI" id="CHEBI:43474"/>
        <dbReference type="ChEBI" id="CHEBI:57720"/>
        <dbReference type="EC" id="2.4.2.1"/>
    </reaction>
    <physiologicalReaction direction="left-to-right" evidence="9">
        <dbReference type="Rhea" id="RHEA:27643"/>
    </physiologicalReaction>
</comment>
<evidence type="ECO:0000313" key="12">
    <source>
        <dbReference type="Proteomes" id="UP000468668"/>
    </source>
</evidence>
<evidence type="ECO:0000256" key="3">
    <source>
        <dbReference type="ARBA" id="ARBA00007353"/>
    </source>
</evidence>
<comment type="similarity">
    <text evidence="3">Belongs to the purine nucleoside phosphorylase YfiH/LACC1 family.</text>
</comment>
<evidence type="ECO:0000256" key="6">
    <source>
        <dbReference type="ARBA" id="ARBA00022801"/>
    </source>
</evidence>
<dbReference type="OrthoDB" id="4279at2"/>
<dbReference type="InterPro" id="IPR038371">
    <property type="entry name" value="Cu_polyphenol_OxRdtase_sf"/>
</dbReference>